<feature type="region of interest" description="Disordered" evidence="1">
    <location>
        <begin position="56"/>
        <end position="82"/>
    </location>
</feature>
<gene>
    <name evidence="2" type="ORF">GSOID_T00016886001</name>
</gene>
<name>E4XPC1_OIKDI</name>
<keyword evidence="3" id="KW-1185">Reference proteome</keyword>
<reference evidence="2" key="1">
    <citation type="journal article" date="2010" name="Science">
        <title>Plasticity of animal genome architecture unmasked by rapid evolution of a pelagic tunicate.</title>
        <authorList>
            <person name="Denoeud F."/>
            <person name="Henriet S."/>
            <person name="Mungpakdee S."/>
            <person name="Aury J.M."/>
            <person name="Da Silva C."/>
            <person name="Brinkmann H."/>
            <person name="Mikhaleva J."/>
            <person name="Olsen L.C."/>
            <person name="Jubin C."/>
            <person name="Canestro C."/>
            <person name="Bouquet J.M."/>
            <person name="Danks G."/>
            <person name="Poulain J."/>
            <person name="Campsteijn C."/>
            <person name="Adamski M."/>
            <person name="Cross I."/>
            <person name="Yadetie F."/>
            <person name="Muffato M."/>
            <person name="Louis A."/>
            <person name="Butcher S."/>
            <person name="Tsagkogeorga G."/>
            <person name="Konrad A."/>
            <person name="Singh S."/>
            <person name="Jensen M.F."/>
            <person name="Cong E.H."/>
            <person name="Eikeseth-Otteraa H."/>
            <person name="Noel B."/>
            <person name="Anthouard V."/>
            <person name="Porcel B.M."/>
            <person name="Kachouri-Lafond R."/>
            <person name="Nishino A."/>
            <person name="Ugolini M."/>
            <person name="Chourrout P."/>
            <person name="Nishida H."/>
            <person name="Aasland R."/>
            <person name="Huzurbazar S."/>
            <person name="Westhof E."/>
            <person name="Delsuc F."/>
            <person name="Lehrach H."/>
            <person name="Reinhardt R."/>
            <person name="Weissenbach J."/>
            <person name="Roy S.W."/>
            <person name="Artiguenave F."/>
            <person name="Postlethwait J.H."/>
            <person name="Manak J.R."/>
            <person name="Thompson E.M."/>
            <person name="Jaillon O."/>
            <person name="Du Pasquier L."/>
            <person name="Boudinot P."/>
            <person name="Liberles D.A."/>
            <person name="Volff J.N."/>
            <person name="Philippe H."/>
            <person name="Lenhard B."/>
            <person name="Roest Crollius H."/>
            <person name="Wincker P."/>
            <person name="Chourrout D."/>
        </authorList>
    </citation>
    <scope>NUCLEOTIDE SEQUENCE [LARGE SCALE GENOMIC DNA]</scope>
</reference>
<dbReference type="AlphaFoldDB" id="E4XPC1"/>
<dbReference type="InParanoid" id="E4XPC1"/>
<sequence>MSHVFDPLSIRIISKLESDFRENQKIIEQLSKENDLERENWKNEMAKMREFSSKLESELDEARKSNKLLKTNSESEREKFKNKAKKMEEEIKLLKKKVGALPGMPHFWQNDNYKTDKSEARNYMKKEELKKVLQLLALGEKNVNLKFHPFYNCEVAAAGWKLEFKTAKEESGGDGYFYLTIRNKENDAKFKAIAQELNSQTGESCNKKELKSKEDEKCGERVKYKRETKNGFVNFNLTFL</sequence>
<dbReference type="Proteomes" id="UP000001307">
    <property type="component" value="Unassembled WGS sequence"/>
</dbReference>
<proteinExistence type="predicted"/>
<evidence type="ECO:0000313" key="3">
    <source>
        <dbReference type="Proteomes" id="UP000001307"/>
    </source>
</evidence>
<organism evidence="2">
    <name type="scientific">Oikopleura dioica</name>
    <name type="common">Tunicate</name>
    <dbReference type="NCBI Taxonomy" id="34765"/>
    <lineage>
        <taxon>Eukaryota</taxon>
        <taxon>Metazoa</taxon>
        <taxon>Chordata</taxon>
        <taxon>Tunicata</taxon>
        <taxon>Appendicularia</taxon>
        <taxon>Copelata</taxon>
        <taxon>Oikopleuridae</taxon>
        <taxon>Oikopleura</taxon>
    </lineage>
</organism>
<dbReference type="EMBL" id="FN653091">
    <property type="protein sequence ID" value="CBY11709.1"/>
    <property type="molecule type" value="Genomic_DNA"/>
</dbReference>
<feature type="compositionally biased region" description="Basic and acidic residues" evidence="1">
    <location>
        <begin position="73"/>
        <end position="82"/>
    </location>
</feature>
<protein>
    <submittedName>
        <fullName evidence="2">Uncharacterized protein</fullName>
    </submittedName>
</protein>
<accession>E4XPC1</accession>
<evidence type="ECO:0000256" key="1">
    <source>
        <dbReference type="SAM" id="MobiDB-lite"/>
    </source>
</evidence>
<evidence type="ECO:0000313" key="2">
    <source>
        <dbReference type="EMBL" id="CBY11709.1"/>
    </source>
</evidence>